<name>A0A975M2W8_9MICC</name>
<sequence length="121" mass="13029">MDQDAAARLAARYARRAEPIELTPEELDFEHHPATTSVPGIPVWAWIRFPSAAERVKGEACTWNAKAVQVLWTDAGTRRATWVWASAVTRRTSGGRKTGLGERTGGPGPNGPGQQPPAAAE</sequence>
<reference evidence="2 3" key="1">
    <citation type="submission" date="2021-05" db="EMBL/GenBank/DDBJ databases">
        <title>Novel species in genus Arthrobacter.</title>
        <authorList>
            <person name="Zhang G."/>
        </authorList>
    </citation>
    <scope>NUCLEOTIDE SEQUENCE [LARGE SCALE GENOMIC DNA]</scope>
    <source>
        <strain evidence="3">zg-ZUI227</strain>
    </source>
</reference>
<dbReference type="AlphaFoldDB" id="A0A975M2W8"/>
<dbReference type="RefSeq" id="WP_210229366.1">
    <property type="nucleotide sequence ID" value="NZ_CP076022.1"/>
</dbReference>
<evidence type="ECO:0000256" key="1">
    <source>
        <dbReference type="SAM" id="MobiDB-lite"/>
    </source>
</evidence>
<proteinExistence type="predicted"/>
<dbReference type="EMBL" id="CP076022">
    <property type="protein sequence ID" value="QWC08971.1"/>
    <property type="molecule type" value="Genomic_DNA"/>
</dbReference>
<evidence type="ECO:0000313" key="3">
    <source>
        <dbReference type="Proteomes" id="UP000676885"/>
    </source>
</evidence>
<organism evidence="2 3">
    <name type="scientific">Arthrobacter jiangjiafuii</name>
    <dbReference type="NCBI Taxonomy" id="2817475"/>
    <lineage>
        <taxon>Bacteria</taxon>
        <taxon>Bacillati</taxon>
        <taxon>Actinomycetota</taxon>
        <taxon>Actinomycetes</taxon>
        <taxon>Micrococcales</taxon>
        <taxon>Micrococcaceae</taxon>
        <taxon>Arthrobacter</taxon>
    </lineage>
</organism>
<protein>
    <submittedName>
        <fullName evidence="2">Uncharacterized protein</fullName>
    </submittedName>
</protein>
<gene>
    <name evidence="2" type="ORF">KKR91_10545</name>
</gene>
<accession>A0A975M2W8</accession>
<keyword evidence="3" id="KW-1185">Reference proteome</keyword>
<dbReference type="KEGG" id="ajg:KKR91_10545"/>
<feature type="region of interest" description="Disordered" evidence="1">
    <location>
        <begin position="90"/>
        <end position="121"/>
    </location>
</feature>
<evidence type="ECO:0000313" key="2">
    <source>
        <dbReference type="EMBL" id="QWC08971.1"/>
    </source>
</evidence>
<dbReference type="Proteomes" id="UP000676885">
    <property type="component" value="Chromosome"/>
</dbReference>
<feature type="compositionally biased region" description="Gly residues" evidence="1">
    <location>
        <begin position="96"/>
        <end position="108"/>
    </location>
</feature>
<feature type="compositionally biased region" description="Low complexity" evidence="1">
    <location>
        <begin position="112"/>
        <end position="121"/>
    </location>
</feature>